<reference evidence="2" key="1">
    <citation type="submission" date="2016-06" db="EMBL/GenBank/DDBJ databases">
        <authorList>
            <person name="Varghese N."/>
        </authorList>
    </citation>
    <scope>NUCLEOTIDE SEQUENCE [LARGE SCALE GENOMIC DNA]</scope>
    <source>
        <strain evidence="2">DSM 45344</strain>
    </source>
</reference>
<keyword evidence="2" id="KW-1185">Reference proteome</keyword>
<organism evidence="1 2">
    <name type="scientific">Micromonospora krabiensis</name>
    <dbReference type="NCBI Taxonomy" id="307121"/>
    <lineage>
        <taxon>Bacteria</taxon>
        <taxon>Bacillati</taxon>
        <taxon>Actinomycetota</taxon>
        <taxon>Actinomycetes</taxon>
        <taxon>Micromonosporales</taxon>
        <taxon>Micromonosporaceae</taxon>
        <taxon>Micromonospora</taxon>
    </lineage>
</organism>
<dbReference type="RefSeq" id="WP_091592062.1">
    <property type="nucleotide sequence ID" value="NZ_JBHRWG010000004.1"/>
</dbReference>
<dbReference type="EMBL" id="LT598496">
    <property type="protein sequence ID" value="SBV27885.1"/>
    <property type="molecule type" value="Genomic_DNA"/>
</dbReference>
<accession>A0A1C3N5M7</accession>
<proteinExistence type="predicted"/>
<evidence type="ECO:0000313" key="2">
    <source>
        <dbReference type="Proteomes" id="UP000199393"/>
    </source>
</evidence>
<protein>
    <submittedName>
        <fullName evidence="1">Uncharacterized protein</fullName>
    </submittedName>
</protein>
<sequence>MGTKFINPTTVSANYFRPAEHEDAYAVVLKPRAVMPTGADGKSEVLCSAVIFGDEDALDAGRPTHVLPDTIVNASVIYKQLVRTFDQQGVLAGYIAQGDETTFGTKPWIVKELDPEDQAQVEKVWEQVTA</sequence>
<dbReference type="Proteomes" id="UP000199393">
    <property type="component" value="Chromosome I"/>
</dbReference>
<evidence type="ECO:0000313" key="1">
    <source>
        <dbReference type="EMBL" id="SBV27885.1"/>
    </source>
</evidence>
<gene>
    <name evidence="1" type="ORF">GA0070620_3416</name>
</gene>
<dbReference type="STRING" id="307121.GA0070620_3416"/>
<dbReference type="AlphaFoldDB" id="A0A1C3N5M7"/>
<name>A0A1C3N5M7_9ACTN</name>
<dbReference type="OrthoDB" id="9896659at2"/>